<dbReference type="OrthoDB" id="231241at2"/>
<keyword evidence="2" id="KW-0175">Coiled coil</keyword>
<organism evidence="6 7">
    <name type="scientific">Gardnerella vaginalis (strain ATCC 14019 / 317)</name>
    <dbReference type="NCBI Taxonomy" id="525284"/>
    <lineage>
        <taxon>Bacteria</taxon>
        <taxon>Bacillati</taxon>
        <taxon>Actinomycetota</taxon>
        <taxon>Actinomycetes</taxon>
        <taxon>Bifidobacteriales</taxon>
        <taxon>Bifidobacteriaceae</taxon>
        <taxon>Gardnerella</taxon>
    </lineage>
</organism>
<dbReference type="Gene3D" id="1.20.120.1850">
    <property type="entry name" value="Ebh helix bundles repeating unit (S and A modules)"/>
    <property type="match status" value="5"/>
</dbReference>
<protein>
    <submittedName>
        <fullName evidence="6">Putative ATP synthase F1, delta subunit</fullName>
    </submittedName>
</protein>
<gene>
    <name evidence="6" type="ordered locus">HMPREF0421_20447</name>
</gene>
<proteinExistence type="predicted"/>
<keyword evidence="4" id="KW-0472">Membrane</keyword>
<evidence type="ECO:0000256" key="1">
    <source>
        <dbReference type="ARBA" id="ARBA00022729"/>
    </source>
</evidence>
<feature type="compositionally biased region" description="Basic and acidic residues" evidence="3">
    <location>
        <begin position="881"/>
        <end position="951"/>
    </location>
</feature>
<dbReference type="Pfam" id="PF18938">
    <property type="entry name" value="aRib"/>
    <property type="match status" value="4"/>
</dbReference>
<dbReference type="InterPro" id="IPR020840">
    <property type="entry name" value="Extracell_matrix-bd_GA"/>
</dbReference>
<feature type="compositionally biased region" description="Polar residues" evidence="3">
    <location>
        <begin position="1909"/>
        <end position="1922"/>
    </location>
</feature>
<feature type="region of interest" description="Disordered" evidence="3">
    <location>
        <begin position="1459"/>
        <end position="1519"/>
    </location>
</feature>
<dbReference type="Pfam" id="PF01468">
    <property type="entry name" value="GA"/>
    <property type="match status" value="3"/>
</dbReference>
<feature type="transmembrane region" description="Helical" evidence="4">
    <location>
        <begin position="2082"/>
        <end position="2102"/>
    </location>
</feature>
<dbReference type="EMBL" id="CP002104">
    <property type="protein sequence ID" value="ADP38529.1"/>
    <property type="molecule type" value="Genomic_DNA"/>
</dbReference>
<feature type="compositionally biased region" description="Polar residues" evidence="3">
    <location>
        <begin position="960"/>
        <end position="983"/>
    </location>
</feature>
<feature type="coiled-coil region" evidence="2">
    <location>
        <begin position="1104"/>
        <end position="1165"/>
    </location>
</feature>
<evidence type="ECO:0000256" key="2">
    <source>
        <dbReference type="SAM" id="Coils"/>
    </source>
</evidence>
<keyword evidence="4" id="KW-1133">Transmembrane helix</keyword>
<dbReference type="KEGG" id="gvg:HMPREF0421_20447"/>
<dbReference type="PATRIC" id="fig|525284.18.peg.446"/>
<dbReference type="Gene3D" id="1.20.1270.70">
    <property type="entry name" value="Designed single chain three-helix bundle"/>
    <property type="match status" value="1"/>
</dbReference>
<feature type="compositionally biased region" description="Basic and acidic residues" evidence="3">
    <location>
        <begin position="1507"/>
        <end position="1519"/>
    </location>
</feature>
<feature type="domain" description="Extracellular matrix-binding protein ebh GA module" evidence="5">
    <location>
        <begin position="1152"/>
        <end position="1209"/>
    </location>
</feature>
<dbReference type="InterPro" id="IPR002988">
    <property type="entry name" value="GA_module"/>
</dbReference>
<feature type="compositionally biased region" description="Basic and acidic residues" evidence="3">
    <location>
        <begin position="984"/>
        <end position="1017"/>
    </location>
</feature>
<dbReference type="HOGENOM" id="CLU_234990_0_0_11"/>
<feature type="region of interest" description="Disordered" evidence="3">
    <location>
        <begin position="1852"/>
        <end position="1891"/>
    </location>
</feature>
<dbReference type="SMART" id="SM00844">
    <property type="entry name" value="GA"/>
    <property type="match status" value="3"/>
</dbReference>
<dbReference type="SUPFAM" id="SSF46997">
    <property type="entry name" value="Bacterial immunoglobulin/albumin-binding domains"/>
    <property type="match status" value="4"/>
</dbReference>
<feature type="compositionally biased region" description="Low complexity" evidence="3">
    <location>
        <begin position="1923"/>
        <end position="1952"/>
    </location>
</feature>
<feature type="compositionally biased region" description="Polar residues" evidence="3">
    <location>
        <begin position="1040"/>
        <end position="1060"/>
    </location>
</feature>
<evidence type="ECO:0000256" key="3">
    <source>
        <dbReference type="SAM" id="MobiDB-lite"/>
    </source>
</evidence>
<dbReference type="Pfam" id="PF07554">
    <property type="entry name" value="FIVAR"/>
    <property type="match status" value="9"/>
</dbReference>
<name>E3D8Y5_GARV3</name>
<accession>E3D8Y5</accession>
<feature type="region of interest" description="Disordered" evidence="3">
    <location>
        <begin position="1904"/>
        <end position="1977"/>
    </location>
</feature>
<dbReference type="InterPro" id="IPR009063">
    <property type="entry name" value="Ig/albumin-bd_sf"/>
</dbReference>
<feature type="domain" description="Extracellular matrix-binding protein ebh GA module" evidence="5">
    <location>
        <begin position="1045"/>
        <end position="1106"/>
    </location>
</feature>
<feature type="region of interest" description="Disordered" evidence="3">
    <location>
        <begin position="1310"/>
        <end position="1340"/>
    </location>
</feature>
<reference evidence="6 7" key="1">
    <citation type="journal article" date="2010" name="PLoS ONE">
        <title>Comparative genomics of Gardnerella vaginalis strains reveals substantial differences in metabolic and virulence potential.</title>
        <authorList>
            <person name="Yeoman C.J."/>
            <person name="Yildirim S."/>
            <person name="Thomas S.M."/>
            <person name="Durkin A.S."/>
            <person name="Torralba M."/>
            <person name="Sutton G."/>
            <person name="Buhay C.J."/>
            <person name="Ding Y."/>
            <person name="Dugan-Rocha S.P."/>
            <person name="Muzny D.M."/>
            <person name="Qin X."/>
            <person name="Gibbs R.A."/>
            <person name="Leigh S.R."/>
            <person name="Stumpf R."/>
            <person name="White B.A."/>
            <person name="Highlander S.K."/>
            <person name="Nelson K.E."/>
            <person name="Wilson B.A."/>
        </authorList>
    </citation>
    <scope>NUCLEOTIDE SEQUENCE [LARGE SCALE GENOMIC DNA]</scope>
    <source>
        <strain evidence="7">ATCC 14019 / 317</strain>
    </source>
</reference>
<dbReference type="InterPro" id="IPR044024">
    <property type="entry name" value="aRib"/>
</dbReference>
<feature type="region of interest" description="Disordered" evidence="3">
    <location>
        <begin position="2058"/>
        <end position="2078"/>
    </location>
</feature>
<feature type="compositionally biased region" description="Polar residues" evidence="3">
    <location>
        <begin position="1953"/>
        <end position="1963"/>
    </location>
</feature>
<evidence type="ECO:0000313" key="6">
    <source>
        <dbReference type="EMBL" id="ADP38529.1"/>
    </source>
</evidence>
<feature type="compositionally biased region" description="Basic and acidic residues" evidence="3">
    <location>
        <begin position="1459"/>
        <end position="1491"/>
    </location>
</feature>
<dbReference type="Proteomes" id="UP000001453">
    <property type="component" value="Chromosome"/>
</dbReference>
<feature type="compositionally biased region" description="Basic and acidic residues" evidence="3">
    <location>
        <begin position="1318"/>
        <end position="1340"/>
    </location>
</feature>
<sequence>MNKYLPVMQKVEKYRRPKRVKYMTSKQNSAKHISISKKCTKSSYLDNSVIDSMAKSITSTNFEATSSRRVSVLPKIALTAVLASLLACGAGLPSNHAWANGVNMPDGSYRYANRDSSTKAQRYVDIKALPCDKNQVTDKNKADRETYGQYYKVEYQFNSQGEWWGGRPFWWASVPKDVDIVDNKVTLHKDEQLTGDGGSKQTGATYGKDAWNQSASRFWFSKNTEKTEFENNWKRMTGEAGGYDNSGDTYNTSTAYMNDTSALIINWESRGNRKSKISFVIKLKDKTEPLKFAAGVYQVMGNWHYTVGKVEIAPTLPKYAQELELNYPNDKVEVDSAKYGKSLTKDEKDNVLTKLWDANKSNTDVLKKLKGMEQTQTEADFKKAVKVNNDGSATITYKDDSKDTISKENLTKRYVPLSERTKITYPALTPVKNTSSLDSTEKTQVENAIKNANQNKNIKSVTVDGNGKATITFDDKIGTPSTKTIEGKYLVKKQRSLADKFTPLYGLPIGVKNPSSLSPDDIKKVQESIYDANKNVNGFLDAISNNKNNISIATNGDATITYKDNENSFPSKDTISHTLLVYKIPSLSERVKIAMPSRLGVKNAEDLSSPEQNAIKDNIKKANKDLDQNLKKDANAINVGKDGTTTITFSDDSTVKIRGERLVYTQGKSTAQGTHKVTTGKYTYNITPIKVTNINNIDGNNWADAARRFMFDNYDWTNKGTEFNKINHTEPLAIGGSNIASNNKWDLEKQASIFTPKSGTNGLKINVWGTLGITNIVHGNSGIEIRGASSTWNTDDLYFTLSKDDLFYADGPAFNPEDEKKKIDDAIEKALKDKGFSGDELNKLKNEISKDKDVLSDKNGIKKQDDVDKLLKKIDELVNKKKEESDNKKQIDKAKKDLGLDDKQKKELDEQLKGVTDPEKIREKINEFQKKQDQQKQTESDDKQKEADQKQKQAVQTQQNADNKTVDQKQQQATQEENTSNQQAEKDKKTAELEKQKQAAIDEIRNGEDYKNLTPDDKKQFIKKIQQATDENDINTIKQQAAEKATQNQTAFDNSNNNGLDTAKQAAKDTIGKLTNLNDTEKQKYQGDIDKANSLDKVAEILNKAEFEDAKAAAKKKIADLKQKGDLTDQEATDLNNRIDKANDLREVEGILEEAELNKAKSDAKSDVDKLTNLNKAQKDALKQKIDDVETDPTSDNLKTVDQAKTAITAVVAKAKELDKKMSDLKTLVDLVNKQKETLKKSDGYKDTSKKNAFDTALTNASTLVDLTKGTNADGAKVDETKNTLENAVKDLGGNTVDKSKLQREIETAYEWQGKNKQGKDDSSIKKNPKYENASKDKKNDFDTALSNAKKVYDQKDASQVSINEAEYKLSKAIDALDGHNKSDLNDAIKKANSKKSEIVYNNASEDKKSAFDEALRYAEEIEKKLGASDVEISKAKDDLDKALNDLNGKVKTSDLEAAVEKAKKMRKSTTDPKSDGDPKYENASQEKKQAVDTALNRAESALADANNDKSKNTPEQKQKAIDEALNKLNDAISNLDGVDKTKLTGKLTEAKGKKGTPAYKNASNTNSKALDDAIASAENIVNNAGATEKEISDAINKLTKAIDGLDGHDISDLHNAVDNANTKKSKVSYKNANQDKRDNFDKALKAAEEILKNPNGKTEQAIKTAKDNLEIASNELDGVVDTSKLQSEVTKDTDIKDKPQYKNADKDKQTTFDQALIEAQNALSEAKNNKSQKSPEDKQSAVDNALKNLQTAASSLNGADISALQEEIALEGTVRMSSAYLYDTSDKKTAYNDALQDARDLVSKLADISGTGKDLASKTQSERQALVDSALKKLQRAKNALTGVAPAQSLSPVIPVNPEFEQKPVPVPTPDTTPTPEQTRDSGFGVNDNAPAIVDKGELYLQIEGAESDSQSSDNANGSQQNNVDDNSGNSINSGNVSKSTNSGNGVTSSSAAKQDNASNDNGSHDANIDSGVENSPAVKQADIDVSKAKSNVDSALAEAKKVAADPHSTQEQVNAAVEKLSAARKALLAAKSRASQVRDEVRAQVIKNSKSAGMRAYSNAEMSSDSNKRGEISGMNTGSVVAPTGLLASLLAAAGALFAARRGGLRKNK</sequence>
<keyword evidence="1" id="KW-0732">Signal</keyword>
<dbReference type="Gene3D" id="1.20.5.420">
    <property type="entry name" value="Immunoglobulin FC, subunit C"/>
    <property type="match status" value="6"/>
</dbReference>
<feature type="domain" description="Extracellular matrix-binding protein ebh GA module" evidence="5">
    <location>
        <begin position="985"/>
        <end position="1042"/>
    </location>
</feature>
<evidence type="ECO:0000256" key="4">
    <source>
        <dbReference type="SAM" id="Phobius"/>
    </source>
</evidence>
<keyword evidence="4" id="KW-0812">Transmembrane</keyword>
<evidence type="ECO:0000313" key="7">
    <source>
        <dbReference type="Proteomes" id="UP000001453"/>
    </source>
</evidence>
<dbReference type="Gene3D" id="3.10.20.890">
    <property type="match status" value="4"/>
</dbReference>
<feature type="region of interest" description="Disordered" evidence="3">
    <location>
        <begin position="1040"/>
        <end position="1064"/>
    </location>
</feature>
<evidence type="ECO:0000259" key="5">
    <source>
        <dbReference type="SMART" id="SM00844"/>
    </source>
</evidence>
<feature type="region of interest" description="Disordered" evidence="3">
    <location>
        <begin position="881"/>
        <end position="1017"/>
    </location>
</feature>